<gene>
    <name evidence="2" type="ORF">UFOVP83_47</name>
</gene>
<feature type="region of interest" description="Disordered" evidence="1">
    <location>
        <begin position="165"/>
        <end position="185"/>
    </location>
</feature>
<proteinExistence type="predicted"/>
<name>A0A6J5TCR0_9CAUD</name>
<dbReference type="EMBL" id="LR797826">
    <property type="protein sequence ID" value="CAB4242243.1"/>
    <property type="molecule type" value="Genomic_DNA"/>
</dbReference>
<protein>
    <submittedName>
        <fullName evidence="2">Uncharacterized protein</fullName>
    </submittedName>
</protein>
<evidence type="ECO:0000256" key="1">
    <source>
        <dbReference type="SAM" id="MobiDB-lite"/>
    </source>
</evidence>
<organism evidence="2">
    <name type="scientific">uncultured Caudovirales phage</name>
    <dbReference type="NCBI Taxonomy" id="2100421"/>
    <lineage>
        <taxon>Viruses</taxon>
        <taxon>Duplodnaviria</taxon>
        <taxon>Heunggongvirae</taxon>
        <taxon>Uroviricota</taxon>
        <taxon>Caudoviricetes</taxon>
        <taxon>Peduoviridae</taxon>
        <taxon>Maltschvirus</taxon>
        <taxon>Maltschvirus maltsch</taxon>
    </lineage>
</organism>
<evidence type="ECO:0000313" key="2">
    <source>
        <dbReference type="EMBL" id="CAB4242243.1"/>
    </source>
</evidence>
<accession>A0A6J5TCR0</accession>
<sequence length="185" mass="20691">MIDLSKTIEPKSDQLNADSLIGGPIIITITKLTADPASPEQPISVHYENDEGKPYKPCKSMRRVMVNAWGDDGSQYIGRSMTLYRDPKVSFGGMAVGGIRISHLSHIQHDVTMALTSTRSKRLPYTVKRLEQVQVPGLDARYADCQSAEQFNELEQARKNVWSKLTTDEKQKLKASSDAARERLK</sequence>
<reference evidence="2" key="1">
    <citation type="submission" date="2020-05" db="EMBL/GenBank/DDBJ databases">
        <authorList>
            <person name="Chiriac C."/>
            <person name="Salcher M."/>
            <person name="Ghai R."/>
            <person name="Kavagutti S V."/>
        </authorList>
    </citation>
    <scope>NUCLEOTIDE SEQUENCE</scope>
</reference>